<evidence type="ECO:0000313" key="2">
    <source>
        <dbReference type="EMBL" id="KAK8148073.1"/>
    </source>
</evidence>
<evidence type="ECO:0000313" key="3">
    <source>
        <dbReference type="Proteomes" id="UP001397290"/>
    </source>
</evidence>
<dbReference type="Proteomes" id="UP001397290">
    <property type="component" value="Unassembled WGS sequence"/>
</dbReference>
<protein>
    <submittedName>
        <fullName evidence="2">Uncharacterized protein</fullName>
    </submittedName>
</protein>
<comment type="caution">
    <text evidence="2">The sequence shown here is derived from an EMBL/GenBank/DDBJ whole genome shotgun (WGS) entry which is preliminary data.</text>
</comment>
<keyword evidence="3" id="KW-1185">Reference proteome</keyword>
<name>A0AAW0S0C7_9HYPO</name>
<proteinExistence type="predicted"/>
<feature type="region of interest" description="Disordered" evidence="1">
    <location>
        <begin position="51"/>
        <end position="73"/>
    </location>
</feature>
<dbReference type="AlphaFoldDB" id="A0AAW0S0C7"/>
<dbReference type="EMBL" id="JAAHCF010000108">
    <property type="protein sequence ID" value="KAK8148073.1"/>
    <property type="molecule type" value="Genomic_DNA"/>
</dbReference>
<gene>
    <name evidence="2" type="ORF">G3M48_000415</name>
</gene>
<organism evidence="2 3">
    <name type="scientific">Beauveria asiatica</name>
    <dbReference type="NCBI Taxonomy" id="1069075"/>
    <lineage>
        <taxon>Eukaryota</taxon>
        <taxon>Fungi</taxon>
        <taxon>Dikarya</taxon>
        <taxon>Ascomycota</taxon>
        <taxon>Pezizomycotina</taxon>
        <taxon>Sordariomycetes</taxon>
        <taxon>Hypocreomycetidae</taxon>
        <taxon>Hypocreales</taxon>
        <taxon>Cordycipitaceae</taxon>
        <taxon>Beauveria</taxon>
    </lineage>
</organism>
<sequence>MDHAPGFKAFNGIDEYVWNHTFVITTERFVIGRGVLIMVFDPLSIVKWSGKDTSEGNSPGQDGQPLSPGDSVVERFRHTYTKNR</sequence>
<evidence type="ECO:0000256" key="1">
    <source>
        <dbReference type="SAM" id="MobiDB-lite"/>
    </source>
</evidence>
<accession>A0AAW0S0C7</accession>
<reference evidence="2 3" key="1">
    <citation type="submission" date="2020-02" db="EMBL/GenBank/DDBJ databases">
        <title>Comparative genomics of the hypocrealean fungal genus Beauvera.</title>
        <authorList>
            <person name="Showalter D.N."/>
            <person name="Bushley K.E."/>
            <person name="Rehner S.A."/>
        </authorList>
    </citation>
    <scope>NUCLEOTIDE SEQUENCE [LARGE SCALE GENOMIC DNA]</scope>
    <source>
        <strain evidence="2 3">ARSEF4384</strain>
    </source>
</reference>